<dbReference type="SMART" id="SM01358">
    <property type="entry name" value="HBM"/>
    <property type="match status" value="1"/>
</dbReference>
<accession>E1QJ52</accession>
<evidence type="ECO:0000259" key="5">
    <source>
        <dbReference type="PROSITE" id="PS50111"/>
    </source>
</evidence>
<keyword evidence="4" id="KW-1133">Transmembrane helix</keyword>
<dbReference type="KEGG" id="dbr:Deba_2231"/>
<evidence type="ECO:0000313" key="7">
    <source>
        <dbReference type="Proteomes" id="UP000009047"/>
    </source>
</evidence>
<protein>
    <submittedName>
        <fullName evidence="6">Methyl-accepting chemotaxis sensory transducer</fullName>
    </submittedName>
</protein>
<dbReference type="InterPro" id="IPR004089">
    <property type="entry name" value="MCPsignal_dom"/>
</dbReference>
<keyword evidence="4" id="KW-0812">Transmembrane</keyword>
<reference evidence="6 7" key="1">
    <citation type="journal article" date="2010" name="Stand. Genomic Sci.">
        <title>Complete genome sequence of Desulfarculus baarsii type strain (2st14).</title>
        <authorList>
            <person name="Sun H."/>
            <person name="Spring S."/>
            <person name="Lapidus A."/>
            <person name="Davenport K."/>
            <person name="Del Rio T.G."/>
            <person name="Tice H."/>
            <person name="Nolan M."/>
            <person name="Copeland A."/>
            <person name="Cheng J.F."/>
            <person name="Lucas S."/>
            <person name="Tapia R."/>
            <person name="Goodwin L."/>
            <person name="Pitluck S."/>
            <person name="Ivanova N."/>
            <person name="Pagani I."/>
            <person name="Mavromatis K."/>
            <person name="Ovchinnikova G."/>
            <person name="Pati A."/>
            <person name="Chen A."/>
            <person name="Palaniappan K."/>
            <person name="Hauser L."/>
            <person name="Chang Y.J."/>
            <person name="Jeffries C.D."/>
            <person name="Detter J.C."/>
            <person name="Han C."/>
            <person name="Rohde M."/>
            <person name="Brambilla E."/>
            <person name="Goker M."/>
            <person name="Woyke T."/>
            <person name="Bristow J."/>
            <person name="Eisen J.A."/>
            <person name="Markowitz V."/>
            <person name="Hugenholtz P."/>
            <person name="Kyrpides N.C."/>
            <person name="Klenk H.P."/>
            <person name="Land M."/>
        </authorList>
    </citation>
    <scope>NUCLEOTIDE SEQUENCE [LARGE SCALE GENOMIC DNA]</scope>
    <source>
        <strain evidence="7">ATCC 33931 / DSM 2075 / LMG 7858 / VKM B-1802 / 2st14</strain>
    </source>
</reference>
<dbReference type="InterPro" id="IPR032255">
    <property type="entry name" value="HBM"/>
</dbReference>
<dbReference type="eggNOG" id="COG0840">
    <property type="taxonomic scope" value="Bacteria"/>
</dbReference>
<evidence type="ECO:0000313" key="6">
    <source>
        <dbReference type="EMBL" id="ADK85595.1"/>
    </source>
</evidence>
<dbReference type="GO" id="GO:0006935">
    <property type="term" value="P:chemotaxis"/>
    <property type="evidence" value="ECO:0007669"/>
    <property type="project" value="TreeGrafter"/>
</dbReference>
<evidence type="ECO:0000256" key="4">
    <source>
        <dbReference type="SAM" id="Phobius"/>
    </source>
</evidence>
<name>E1QJ52_DESB2</name>
<dbReference type="SUPFAM" id="SSF58104">
    <property type="entry name" value="Methyl-accepting chemotaxis protein (MCP) signaling domain"/>
    <property type="match status" value="1"/>
</dbReference>
<evidence type="ECO:0000256" key="1">
    <source>
        <dbReference type="ARBA" id="ARBA00022481"/>
    </source>
</evidence>
<keyword evidence="7" id="KW-1185">Reference proteome</keyword>
<dbReference type="GO" id="GO:0007165">
    <property type="term" value="P:signal transduction"/>
    <property type="evidence" value="ECO:0007669"/>
    <property type="project" value="UniProtKB-KW"/>
</dbReference>
<dbReference type="PANTHER" id="PTHR43531:SF14">
    <property type="entry name" value="METHYL-ACCEPTING CHEMOTAXIS PROTEIN I-RELATED"/>
    <property type="match status" value="1"/>
</dbReference>
<dbReference type="GO" id="GO:0004888">
    <property type="term" value="F:transmembrane signaling receptor activity"/>
    <property type="evidence" value="ECO:0007669"/>
    <property type="project" value="TreeGrafter"/>
</dbReference>
<dbReference type="GO" id="GO:0005886">
    <property type="term" value="C:plasma membrane"/>
    <property type="evidence" value="ECO:0007669"/>
    <property type="project" value="TreeGrafter"/>
</dbReference>
<dbReference type="InterPro" id="IPR051310">
    <property type="entry name" value="MCP_chemotaxis"/>
</dbReference>
<dbReference type="EMBL" id="CP002085">
    <property type="protein sequence ID" value="ADK85595.1"/>
    <property type="molecule type" value="Genomic_DNA"/>
</dbReference>
<gene>
    <name evidence="6" type="ordered locus">Deba_2231</name>
</gene>
<dbReference type="Gene3D" id="1.10.287.950">
    <property type="entry name" value="Methyl-accepting chemotaxis protein"/>
    <property type="match status" value="1"/>
</dbReference>
<keyword evidence="1" id="KW-0488">Methylation</keyword>
<dbReference type="AlphaFoldDB" id="E1QJ52"/>
<evidence type="ECO:0000256" key="2">
    <source>
        <dbReference type="ARBA" id="ARBA00029447"/>
    </source>
</evidence>
<sequence>MFGKMKLSAKVFGGFAVLLALLCLVSLLGYGALSQVADRVAKADACGEIIKGVLEARRHEKNFIIRGDKAYLAKVDKAVAGVLKEAAAAKALFDDEAGRQKMGRIAAEVGVYKAEFDAFAAQYAADGRLAQNEEGSKMVAAARSAIGLCEQVRAEMKNDMHSRIGAAKWQTGLFIAIGLALGLGLAWLVTVAVARPLKQVIDKLHYGSQEVASASDQVASSSQGLAEGASSQAANLEQTSSTLEQMSAMIKRTAEHASQAASSRQEAAKVLDEASRLMSQAAVAMDAVQTAGEQTAQIVRAIDEIAFQTNLLALNAAVEAARAGEAGAGFAVVADEVRSLALRAAEAARSTQNLIQGSVENIVSGVRLVGQAEESFKRVIFHNQAVGRMVAEIAEASGEQALGIEQMTRAISDMNHLTQDVASSAEQSAAAAEELNTQARQMMGVVWRIETLIKGEKA</sequence>
<dbReference type="PANTHER" id="PTHR43531">
    <property type="entry name" value="PROTEIN ICFG"/>
    <property type="match status" value="1"/>
</dbReference>
<evidence type="ECO:0000256" key="3">
    <source>
        <dbReference type="PROSITE-ProRule" id="PRU00284"/>
    </source>
</evidence>
<feature type="transmembrane region" description="Helical" evidence="4">
    <location>
        <begin position="172"/>
        <end position="194"/>
    </location>
</feature>
<dbReference type="STRING" id="644282.Deba_2231"/>
<dbReference type="Pfam" id="PF00015">
    <property type="entry name" value="MCPsignal"/>
    <property type="match status" value="1"/>
</dbReference>
<keyword evidence="4" id="KW-0472">Membrane</keyword>
<dbReference type="PROSITE" id="PS50111">
    <property type="entry name" value="CHEMOTAXIS_TRANSDUC_2"/>
    <property type="match status" value="1"/>
</dbReference>
<feature type="domain" description="Methyl-accepting transducer" evidence="5">
    <location>
        <begin position="207"/>
        <end position="436"/>
    </location>
</feature>
<dbReference type="SMART" id="SM00283">
    <property type="entry name" value="MA"/>
    <property type="match status" value="1"/>
</dbReference>
<organism evidence="6 7">
    <name type="scientific">Desulfarculus baarsii (strain ATCC 33931 / DSM 2075 / LMG 7858 / VKM B-1802 / 2st14)</name>
    <dbReference type="NCBI Taxonomy" id="644282"/>
    <lineage>
        <taxon>Bacteria</taxon>
        <taxon>Pseudomonadati</taxon>
        <taxon>Thermodesulfobacteriota</taxon>
        <taxon>Desulfarculia</taxon>
        <taxon>Desulfarculales</taxon>
        <taxon>Desulfarculaceae</taxon>
        <taxon>Desulfarculus</taxon>
    </lineage>
</organism>
<keyword evidence="3" id="KW-0807">Transducer</keyword>
<dbReference type="OrthoDB" id="5415757at2"/>
<comment type="similarity">
    <text evidence="2">Belongs to the methyl-accepting chemotaxis (MCP) protein family.</text>
</comment>
<dbReference type="HOGENOM" id="CLU_000445_107_16_7"/>
<proteinExistence type="inferred from homology"/>
<dbReference type="Proteomes" id="UP000009047">
    <property type="component" value="Chromosome"/>
</dbReference>